<dbReference type="STRING" id="471514.AN477_17800"/>
<comment type="similarity">
    <text evidence="1 6">Belongs to the glycosyl hydrolase 43 family.</text>
</comment>
<keyword evidence="8" id="KW-1185">Reference proteome</keyword>
<name>A0A0P9CZE6_9BACL</name>
<evidence type="ECO:0000313" key="7">
    <source>
        <dbReference type="EMBL" id="KPV42443.1"/>
    </source>
</evidence>
<keyword evidence="3 6" id="KW-0326">Glycosidase</keyword>
<evidence type="ECO:0008006" key="9">
    <source>
        <dbReference type="Google" id="ProtNLM"/>
    </source>
</evidence>
<dbReference type="SUPFAM" id="SSF75005">
    <property type="entry name" value="Arabinanase/levansucrase/invertase"/>
    <property type="match status" value="1"/>
</dbReference>
<dbReference type="EMBL" id="LJCO01000077">
    <property type="protein sequence ID" value="KPV42443.1"/>
    <property type="molecule type" value="Genomic_DNA"/>
</dbReference>
<dbReference type="GO" id="GO:0005975">
    <property type="term" value="P:carbohydrate metabolic process"/>
    <property type="evidence" value="ECO:0007669"/>
    <property type="project" value="InterPro"/>
</dbReference>
<protein>
    <recommendedName>
        <fullName evidence="9">Glycoside hydrolase</fullName>
    </recommendedName>
</protein>
<evidence type="ECO:0000256" key="6">
    <source>
        <dbReference type="RuleBase" id="RU361187"/>
    </source>
</evidence>
<sequence length="311" mass="35175">MIRFGTRLFGRRSIEIRNPVLSQDSPDPFVLSTQDGYFLYHTGVSPDGKHAIPIYRSEDLKTWRFATYAISIPSSFQSWNRYDFWAPEVIRLGTSYYLYYTASADGTVGTRHLGVAWSRDPSLPFQDAGKSLLPWQSIDGHPFIDDDGTLYLFFCMDQCNAYSAGSIYVVRMNDPTTFSNEPVLAMSTPRADKWEEGPFVLKVGPTYFLMYSCGDWRTESYHIEYAIADNPLGPYRRIPTDENPDALLCSNDFAKGPGHHCVIKSPNGEDYILIYHGWAADFVGGRLARIEKLKVEGGRLKSTGPSLRVRV</sequence>
<dbReference type="InterPro" id="IPR006710">
    <property type="entry name" value="Glyco_hydro_43"/>
</dbReference>
<dbReference type="PANTHER" id="PTHR42812">
    <property type="entry name" value="BETA-XYLOSIDASE"/>
    <property type="match status" value="1"/>
</dbReference>
<dbReference type="AlphaFoldDB" id="A0A0P9CZE6"/>
<evidence type="ECO:0000313" key="8">
    <source>
        <dbReference type="Proteomes" id="UP000050482"/>
    </source>
</evidence>
<dbReference type="OrthoDB" id="9801455at2"/>
<evidence type="ECO:0000256" key="3">
    <source>
        <dbReference type="ARBA" id="ARBA00023295"/>
    </source>
</evidence>
<dbReference type="PATRIC" id="fig|471514.4.peg.5035"/>
<dbReference type="Pfam" id="PF04616">
    <property type="entry name" value="Glyco_hydro_43"/>
    <property type="match status" value="1"/>
</dbReference>
<gene>
    <name evidence="7" type="ORF">AN477_17800</name>
</gene>
<dbReference type="PANTHER" id="PTHR42812:SF5">
    <property type="entry name" value="ENDO-ARABINASE"/>
    <property type="match status" value="1"/>
</dbReference>
<organism evidence="7 8">
    <name type="scientific">Alicyclobacillus ferrooxydans</name>
    <dbReference type="NCBI Taxonomy" id="471514"/>
    <lineage>
        <taxon>Bacteria</taxon>
        <taxon>Bacillati</taxon>
        <taxon>Bacillota</taxon>
        <taxon>Bacilli</taxon>
        <taxon>Bacillales</taxon>
        <taxon>Alicyclobacillaceae</taxon>
        <taxon>Alicyclobacillus</taxon>
    </lineage>
</organism>
<dbReference type="CDD" id="cd08991">
    <property type="entry name" value="GH43_HoAraf43-like"/>
    <property type="match status" value="1"/>
</dbReference>
<feature type="active site" description="Proton donor" evidence="4">
    <location>
        <position position="196"/>
    </location>
</feature>
<feature type="active site" description="Proton acceptor" evidence="4">
    <location>
        <position position="27"/>
    </location>
</feature>
<dbReference type="Proteomes" id="UP000050482">
    <property type="component" value="Unassembled WGS sequence"/>
</dbReference>
<evidence type="ECO:0000256" key="4">
    <source>
        <dbReference type="PIRSR" id="PIRSR606710-1"/>
    </source>
</evidence>
<reference evidence="7 8" key="1">
    <citation type="submission" date="2015-09" db="EMBL/GenBank/DDBJ databases">
        <title>Draft genome sequence of Alicyclobacillus ferrooxydans DSM 22381.</title>
        <authorList>
            <person name="Hemp J."/>
        </authorList>
    </citation>
    <scope>NUCLEOTIDE SEQUENCE [LARGE SCALE GENOMIC DNA]</scope>
    <source>
        <strain evidence="7 8">TC-34</strain>
    </source>
</reference>
<dbReference type="InterPro" id="IPR051795">
    <property type="entry name" value="Glycosyl_Hydrlase_43"/>
</dbReference>
<dbReference type="RefSeq" id="WP_054970521.1">
    <property type="nucleotide sequence ID" value="NZ_LJCO01000077.1"/>
</dbReference>
<dbReference type="Gene3D" id="2.115.10.20">
    <property type="entry name" value="Glycosyl hydrolase domain, family 43"/>
    <property type="match status" value="1"/>
</dbReference>
<dbReference type="InterPro" id="IPR023296">
    <property type="entry name" value="Glyco_hydro_beta-prop_sf"/>
</dbReference>
<evidence type="ECO:0000256" key="1">
    <source>
        <dbReference type="ARBA" id="ARBA00009865"/>
    </source>
</evidence>
<proteinExistence type="inferred from homology"/>
<comment type="caution">
    <text evidence="7">The sequence shown here is derived from an EMBL/GenBank/DDBJ whole genome shotgun (WGS) entry which is preliminary data.</text>
</comment>
<dbReference type="GO" id="GO:0004553">
    <property type="term" value="F:hydrolase activity, hydrolyzing O-glycosyl compounds"/>
    <property type="evidence" value="ECO:0007669"/>
    <property type="project" value="InterPro"/>
</dbReference>
<evidence type="ECO:0000256" key="5">
    <source>
        <dbReference type="PIRSR" id="PIRSR606710-2"/>
    </source>
</evidence>
<evidence type="ECO:0000256" key="2">
    <source>
        <dbReference type="ARBA" id="ARBA00022801"/>
    </source>
</evidence>
<accession>A0A0P9CZE6</accession>
<keyword evidence="2 6" id="KW-0378">Hydrolase</keyword>
<feature type="site" description="Important for catalytic activity, responsible for pKa modulation of the active site Glu and correct orientation of both the proton donor and substrate" evidence="5">
    <location>
        <position position="139"/>
    </location>
</feature>